<dbReference type="Pfam" id="PF05725">
    <property type="entry name" value="FNIP"/>
    <property type="match status" value="2"/>
</dbReference>
<gene>
    <name evidence="2" type="ORF">DICPUDRAFT_75508</name>
</gene>
<dbReference type="EMBL" id="GL870966">
    <property type="protein sequence ID" value="EGC38953.1"/>
    <property type="molecule type" value="Genomic_DNA"/>
</dbReference>
<protein>
    <recommendedName>
        <fullName evidence="4">FNIP repeat-containing protein</fullName>
    </recommendedName>
</protein>
<dbReference type="InParanoid" id="F0ZAV2"/>
<dbReference type="PANTHER" id="PTHR32134">
    <property type="entry name" value="FNIP REPEAT-CONTAINING PROTEIN"/>
    <property type="match status" value="1"/>
</dbReference>
<evidence type="ECO:0008006" key="4">
    <source>
        <dbReference type="Google" id="ProtNLM"/>
    </source>
</evidence>
<keyword evidence="3" id="KW-1185">Reference proteome</keyword>
<proteinExistence type="predicted"/>
<accession>F0ZAV2</accession>
<dbReference type="InterPro" id="IPR051251">
    <property type="entry name" value="STK_FNIP-Repeat"/>
</dbReference>
<sequence>MNILKNIDNNDIDISNNNKDNNINNININKEIDNSKIFFYIFKNKYLKNLIFYFLRLFNNFKYYSFSNIKELNQFKYKSYLFHISLKEINQDDTLQYLGDTSLSNIRIIHLITNNISIVREINQINSNIKIELIAKVSDEFEEFPSNVSSLSRKVLANFKRQGDNSLIQDSFKLNKIYPEFLKCLEIPFFNGDALPKYLKSLKIGILNNFNILPKETLEYLEIDNIKMSITQDNGLKQFKALKQLRINIQTMLLEIHENSLPNNLEVLDCIKWSGGLKSNTLPSYLKKLRMNTAILLAPNCYPNTLVDLEISEIIHSPLSSSTFPTNLISLRVNKIPTLESYCNSLPSSLRKLVISEKFLPQTSSITLPSGILDLEVPEFNKYYGPIIPSSVQYFRVRSIESNSFLKPSLIPSSCTYLQLPPQFNNPFTPGDISVIENIKHLVFGSSFDQQIVVGSLPQLLSITFGCNYNQPFIKDSIPDSVTSITLGAHFEQVITKECLPNNLKTINFSNSNAVIRSLPDSIENITISKSNVFIFSQISNFKNLNLLKINVC</sequence>
<dbReference type="AlphaFoldDB" id="F0ZAV2"/>
<dbReference type="InterPro" id="IPR008615">
    <property type="entry name" value="FNIP"/>
</dbReference>
<dbReference type="Proteomes" id="UP000001064">
    <property type="component" value="Unassembled WGS sequence"/>
</dbReference>
<name>F0ZAV2_DICPU</name>
<keyword evidence="1" id="KW-0677">Repeat</keyword>
<dbReference type="VEuPathDB" id="AmoebaDB:DICPUDRAFT_75508"/>
<dbReference type="PANTHER" id="PTHR32134:SF169">
    <property type="entry name" value="FNIP REPEAT-CONTAINING PROTEIN-RELATED"/>
    <property type="match status" value="1"/>
</dbReference>
<dbReference type="GeneID" id="10506274"/>
<evidence type="ECO:0000313" key="2">
    <source>
        <dbReference type="EMBL" id="EGC38953.1"/>
    </source>
</evidence>
<organism evidence="2 3">
    <name type="scientific">Dictyostelium purpureum</name>
    <name type="common">Slime mold</name>
    <dbReference type="NCBI Taxonomy" id="5786"/>
    <lineage>
        <taxon>Eukaryota</taxon>
        <taxon>Amoebozoa</taxon>
        <taxon>Evosea</taxon>
        <taxon>Eumycetozoa</taxon>
        <taxon>Dictyostelia</taxon>
        <taxon>Dictyosteliales</taxon>
        <taxon>Dictyosteliaceae</taxon>
        <taxon>Dictyostelium</taxon>
    </lineage>
</organism>
<dbReference type="KEGG" id="dpp:DICPUDRAFT_75508"/>
<evidence type="ECO:0000256" key="1">
    <source>
        <dbReference type="ARBA" id="ARBA00022737"/>
    </source>
</evidence>
<dbReference type="RefSeq" id="XP_003284518.1">
    <property type="nucleotide sequence ID" value="XM_003284470.1"/>
</dbReference>
<reference evidence="3" key="1">
    <citation type="journal article" date="2011" name="Genome Biol.">
        <title>Comparative genomics of the social amoebae Dictyostelium discoideum and Dictyostelium purpureum.</title>
        <authorList>
            <consortium name="US DOE Joint Genome Institute (JGI-PGF)"/>
            <person name="Sucgang R."/>
            <person name="Kuo A."/>
            <person name="Tian X."/>
            <person name="Salerno W."/>
            <person name="Parikh A."/>
            <person name="Feasley C.L."/>
            <person name="Dalin E."/>
            <person name="Tu H."/>
            <person name="Huang E."/>
            <person name="Barry K."/>
            <person name="Lindquist E."/>
            <person name="Shapiro H."/>
            <person name="Bruce D."/>
            <person name="Schmutz J."/>
            <person name="Salamov A."/>
            <person name="Fey P."/>
            <person name="Gaudet P."/>
            <person name="Anjard C."/>
            <person name="Babu M.M."/>
            <person name="Basu S."/>
            <person name="Bushmanova Y."/>
            <person name="van der Wel H."/>
            <person name="Katoh-Kurasawa M."/>
            <person name="Dinh C."/>
            <person name="Coutinho P.M."/>
            <person name="Saito T."/>
            <person name="Elias M."/>
            <person name="Schaap P."/>
            <person name="Kay R.R."/>
            <person name="Henrissat B."/>
            <person name="Eichinger L."/>
            <person name="Rivero F."/>
            <person name="Putnam N.H."/>
            <person name="West C.M."/>
            <person name="Loomis W.F."/>
            <person name="Chisholm R.L."/>
            <person name="Shaulsky G."/>
            <person name="Strassmann J.E."/>
            <person name="Queller D.C."/>
            <person name="Kuspa A."/>
            <person name="Grigoriev I.V."/>
        </authorList>
    </citation>
    <scope>NUCLEOTIDE SEQUENCE [LARGE SCALE GENOMIC DNA]</scope>
    <source>
        <strain evidence="3">QSDP1</strain>
    </source>
</reference>
<evidence type="ECO:0000313" key="3">
    <source>
        <dbReference type="Proteomes" id="UP000001064"/>
    </source>
</evidence>